<dbReference type="InterPro" id="IPR045864">
    <property type="entry name" value="aa-tRNA-synth_II/BPL/LPL"/>
</dbReference>
<evidence type="ECO:0000259" key="11">
    <source>
        <dbReference type="PROSITE" id="PS50862"/>
    </source>
</evidence>
<dbReference type="HAMAP" id="MF_01569">
    <property type="entry name" value="Pro_tRNA_synth_type1"/>
    <property type="match status" value="1"/>
</dbReference>
<dbReference type="GO" id="GO:0005524">
    <property type="term" value="F:ATP binding"/>
    <property type="evidence" value="ECO:0007669"/>
    <property type="project" value="UniProtKB-UniRule"/>
</dbReference>
<dbReference type="Pfam" id="PF03129">
    <property type="entry name" value="HGTP_anticodon"/>
    <property type="match status" value="1"/>
</dbReference>
<comment type="similarity">
    <text evidence="10">Belongs to the class-II aminoacyl-tRNA synthetase family. ProS type 1 subfamily.</text>
</comment>
<keyword evidence="13" id="KW-1185">Reference proteome</keyword>
<gene>
    <name evidence="10" type="primary">proS</name>
    <name evidence="12" type="ORF">J3U88_15110</name>
</gene>
<dbReference type="PANTHER" id="PTHR42753:SF2">
    <property type="entry name" value="PROLINE--TRNA LIGASE"/>
    <property type="match status" value="1"/>
</dbReference>
<dbReference type="GO" id="GO:0006433">
    <property type="term" value="P:prolyl-tRNA aminoacylation"/>
    <property type="evidence" value="ECO:0007669"/>
    <property type="project" value="UniProtKB-UniRule"/>
</dbReference>
<comment type="catalytic activity">
    <reaction evidence="9 10">
        <text>tRNA(Pro) + L-proline + ATP = L-prolyl-tRNA(Pro) + AMP + diphosphate</text>
        <dbReference type="Rhea" id="RHEA:14305"/>
        <dbReference type="Rhea" id="RHEA-COMP:9700"/>
        <dbReference type="Rhea" id="RHEA-COMP:9702"/>
        <dbReference type="ChEBI" id="CHEBI:30616"/>
        <dbReference type="ChEBI" id="CHEBI:33019"/>
        <dbReference type="ChEBI" id="CHEBI:60039"/>
        <dbReference type="ChEBI" id="CHEBI:78442"/>
        <dbReference type="ChEBI" id="CHEBI:78532"/>
        <dbReference type="ChEBI" id="CHEBI:456215"/>
        <dbReference type="EC" id="6.1.1.15"/>
    </reaction>
</comment>
<evidence type="ECO:0000256" key="2">
    <source>
        <dbReference type="ARBA" id="ARBA00011738"/>
    </source>
</evidence>
<keyword evidence="8 10" id="KW-0030">Aminoacyl-tRNA synthetase</keyword>
<dbReference type="InterPro" id="IPR023717">
    <property type="entry name" value="Pro-tRNA-Synthase_IIa_type1"/>
</dbReference>
<evidence type="ECO:0000256" key="8">
    <source>
        <dbReference type="ARBA" id="ARBA00023146"/>
    </source>
</evidence>
<dbReference type="SUPFAM" id="SSF52954">
    <property type="entry name" value="Class II aaRS ABD-related"/>
    <property type="match status" value="1"/>
</dbReference>
<comment type="domain">
    <text evidence="10">Consists of three domains: the N-terminal catalytic domain, the editing domain and the C-terminal anticodon-binding domain.</text>
</comment>
<dbReference type="GO" id="GO:0004827">
    <property type="term" value="F:proline-tRNA ligase activity"/>
    <property type="evidence" value="ECO:0007669"/>
    <property type="project" value="UniProtKB-UniRule"/>
</dbReference>
<dbReference type="GO" id="GO:0002161">
    <property type="term" value="F:aminoacyl-tRNA deacylase activity"/>
    <property type="evidence" value="ECO:0007669"/>
    <property type="project" value="InterPro"/>
</dbReference>
<dbReference type="InterPro" id="IPR036621">
    <property type="entry name" value="Anticodon-bd_dom_sf"/>
</dbReference>
<dbReference type="Pfam" id="PF00587">
    <property type="entry name" value="tRNA-synt_2b"/>
    <property type="match status" value="1"/>
</dbReference>
<dbReference type="InterPro" id="IPR006195">
    <property type="entry name" value="aa-tRNA-synth_II"/>
</dbReference>
<dbReference type="SUPFAM" id="SSF55681">
    <property type="entry name" value="Class II aaRS and biotin synthetases"/>
    <property type="match status" value="1"/>
</dbReference>
<dbReference type="GO" id="GO:0005829">
    <property type="term" value="C:cytosol"/>
    <property type="evidence" value="ECO:0007669"/>
    <property type="project" value="TreeGrafter"/>
</dbReference>
<dbReference type="FunFam" id="3.30.930.10:FF:000066">
    <property type="entry name" value="Proline--tRNA ligase"/>
    <property type="match status" value="1"/>
</dbReference>
<evidence type="ECO:0000256" key="10">
    <source>
        <dbReference type="HAMAP-Rule" id="MF_01569"/>
    </source>
</evidence>
<keyword evidence="6 10" id="KW-0067">ATP-binding</keyword>
<dbReference type="InterPro" id="IPR007214">
    <property type="entry name" value="YbaK/aa-tRNA-synth-assoc-dom"/>
</dbReference>
<dbReference type="InterPro" id="IPR004154">
    <property type="entry name" value="Anticodon-bd"/>
</dbReference>
<evidence type="ECO:0000256" key="7">
    <source>
        <dbReference type="ARBA" id="ARBA00022917"/>
    </source>
</evidence>
<evidence type="ECO:0000256" key="9">
    <source>
        <dbReference type="ARBA" id="ARBA00047671"/>
    </source>
</evidence>
<keyword evidence="3 10" id="KW-0963">Cytoplasm</keyword>
<feature type="domain" description="Aminoacyl-transfer RNA synthetases class-II family profile" evidence="11">
    <location>
        <begin position="33"/>
        <end position="467"/>
    </location>
</feature>
<dbReference type="InterPro" id="IPR036754">
    <property type="entry name" value="YbaK/aa-tRNA-synt-asso_dom_sf"/>
</dbReference>
<dbReference type="CDD" id="cd00861">
    <property type="entry name" value="ProRS_anticodon_short"/>
    <property type="match status" value="1"/>
</dbReference>
<evidence type="ECO:0000256" key="4">
    <source>
        <dbReference type="ARBA" id="ARBA00022598"/>
    </source>
</evidence>
<evidence type="ECO:0000256" key="3">
    <source>
        <dbReference type="ARBA" id="ARBA00022490"/>
    </source>
</evidence>
<dbReference type="RefSeq" id="WP_207859708.1">
    <property type="nucleotide sequence ID" value="NZ_JAFREP010000014.1"/>
</dbReference>
<dbReference type="InterPro" id="IPR033730">
    <property type="entry name" value="ProRS_core_prok"/>
</dbReference>
<dbReference type="InterPro" id="IPR002314">
    <property type="entry name" value="aa-tRNA-synt_IIb"/>
</dbReference>
<dbReference type="Proteomes" id="UP000664417">
    <property type="component" value="Unassembled WGS sequence"/>
</dbReference>
<dbReference type="EMBL" id="JAFREP010000014">
    <property type="protein sequence ID" value="MBO1319803.1"/>
    <property type="molecule type" value="Genomic_DNA"/>
</dbReference>
<comment type="caution">
    <text evidence="12">The sequence shown here is derived from an EMBL/GenBank/DDBJ whole genome shotgun (WGS) entry which is preliminary data.</text>
</comment>
<comment type="subcellular location">
    <subcellularLocation>
        <location evidence="1 10">Cytoplasm</location>
    </subcellularLocation>
</comment>
<dbReference type="CDD" id="cd00779">
    <property type="entry name" value="ProRS_core_prok"/>
    <property type="match status" value="1"/>
</dbReference>
<keyword evidence="7 10" id="KW-0648">Protein biosynthesis</keyword>
<proteinExistence type="inferred from homology"/>
<evidence type="ECO:0000256" key="1">
    <source>
        <dbReference type="ARBA" id="ARBA00004496"/>
    </source>
</evidence>
<dbReference type="SUPFAM" id="SSF55826">
    <property type="entry name" value="YbaK/ProRS associated domain"/>
    <property type="match status" value="1"/>
</dbReference>
<reference evidence="12" key="1">
    <citation type="submission" date="2021-03" db="EMBL/GenBank/DDBJ databases">
        <authorList>
            <person name="Wang G."/>
        </authorList>
    </citation>
    <scope>NUCLEOTIDE SEQUENCE</scope>
    <source>
        <strain evidence="12">KCTC 12899</strain>
    </source>
</reference>
<dbReference type="NCBIfam" id="TIGR00409">
    <property type="entry name" value="proS_fam_II"/>
    <property type="match status" value="1"/>
</dbReference>
<keyword evidence="4 10" id="KW-0436">Ligase</keyword>
<dbReference type="InterPro" id="IPR002316">
    <property type="entry name" value="Pro-tRNA-ligase_IIa"/>
</dbReference>
<dbReference type="PROSITE" id="PS50862">
    <property type="entry name" value="AA_TRNA_LIGASE_II"/>
    <property type="match status" value="1"/>
</dbReference>
<dbReference type="NCBIfam" id="NF006625">
    <property type="entry name" value="PRK09194.1"/>
    <property type="match status" value="1"/>
</dbReference>
<dbReference type="CDD" id="cd04334">
    <property type="entry name" value="ProRS-INS"/>
    <property type="match status" value="1"/>
</dbReference>
<organism evidence="12 13">
    <name type="scientific">Acanthopleuribacter pedis</name>
    <dbReference type="NCBI Taxonomy" id="442870"/>
    <lineage>
        <taxon>Bacteria</taxon>
        <taxon>Pseudomonadati</taxon>
        <taxon>Acidobacteriota</taxon>
        <taxon>Holophagae</taxon>
        <taxon>Acanthopleuribacterales</taxon>
        <taxon>Acanthopleuribacteraceae</taxon>
        <taxon>Acanthopleuribacter</taxon>
    </lineage>
</organism>
<evidence type="ECO:0000313" key="12">
    <source>
        <dbReference type="EMBL" id="MBO1319803.1"/>
    </source>
</evidence>
<dbReference type="Gene3D" id="3.30.930.10">
    <property type="entry name" value="Bira Bifunctional Protein, Domain 2"/>
    <property type="match status" value="2"/>
</dbReference>
<sequence length="580" mass="64317">MRRSRFLINTLKETPKEAVVVSHVLMMRTCMIKQLASGIYTLMPLALRSVRKIETIIREELDRAECQELSMPMVQPAELWRESGRWQAYGKELLRFKDRKENGYCLGPTHEEVITDIARREIRSYKDLPVNLYQIQNKFRDEIRPRFGLMRGREFLMKDAYSFDVDEEASSVSYQAMYDAYKRIFTRCGLNFKPVEADSGAIGGSYTHEFHVLAGSGEDEILSCNNCDYAANVERAELAAMPPAGVPADAADPVEVHTPAKKTIEDVAAFLEVAPETCVKTLVFRAGDDIVGASLMGHRELNEAVLRGRLDVAELELVTDTATFEKHGLCPGFMGPINWPKDVPLYVDEEVMGRETVVTAGNKRDYHLTGVVPARDIKPTEVLTLRSARAGDGCPRCGEGVYASYRGIEVGQVFKLGTRYSQAMNATYLDADGKEQVMVMGCYGIGVTRTMAAAIEQNHDKDGIIWPVQIAPFHVALLNLDVKDDEVNEACEAVFKGLRAAGAEVLIDDSPLRPGPKFKDADLIGLPIQVKVGSRSLKQGNIEVKVRKTGERRTVPLAGAVDEVLGLLREQGWNASPGQV</sequence>
<dbReference type="AlphaFoldDB" id="A0A8J7U2Y4"/>
<keyword evidence="5 10" id="KW-0547">Nucleotide-binding</keyword>
<evidence type="ECO:0000256" key="6">
    <source>
        <dbReference type="ARBA" id="ARBA00022840"/>
    </source>
</evidence>
<dbReference type="Pfam" id="PF04073">
    <property type="entry name" value="tRNA_edit"/>
    <property type="match status" value="1"/>
</dbReference>
<accession>A0A8J7U2Y4</accession>
<dbReference type="PRINTS" id="PR01046">
    <property type="entry name" value="TRNASYNTHPRO"/>
</dbReference>
<name>A0A8J7U2Y4_9BACT</name>
<evidence type="ECO:0000256" key="5">
    <source>
        <dbReference type="ARBA" id="ARBA00022741"/>
    </source>
</evidence>
<comment type="subunit">
    <text evidence="2 10">Homodimer.</text>
</comment>
<dbReference type="Gene3D" id="3.40.50.800">
    <property type="entry name" value="Anticodon-binding domain"/>
    <property type="match status" value="1"/>
</dbReference>
<dbReference type="InterPro" id="IPR044140">
    <property type="entry name" value="ProRS_anticodon_short"/>
</dbReference>
<dbReference type="PANTHER" id="PTHR42753">
    <property type="entry name" value="MITOCHONDRIAL RIBOSOME PROTEIN L39/PROLYL-TRNA LIGASE FAMILY MEMBER"/>
    <property type="match status" value="1"/>
</dbReference>
<dbReference type="InterPro" id="IPR004500">
    <property type="entry name" value="Pro-tRNA-synth_IIa_bac-type"/>
</dbReference>
<dbReference type="EC" id="6.1.1.15" evidence="10"/>
<dbReference type="InterPro" id="IPR050062">
    <property type="entry name" value="Pro-tRNA_synthetase"/>
</dbReference>
<evidence type="ECO:0000313" key="13">
    <source>
        <dbReference type="Proteomes" id="UP000664417"/>
    </source>
</evidence>
<comment type="function">
    <text evidence="10">Catalyzes the attachment of proline to tRNA(Pro) in a two-step reaction: proline is first activated by ATP to form Pro-AMP and then transferred to the acceptor end of tRNA(Pro). As ProRS can inadvertently accommodate and process non-cognate amino acids such as alanine and cysteine, to avoid such errors it has two additional distinct editing activities against alanine. One activity is designated as 'pretransfer' editing and involves the tRNA(Pro)-independent hydrolysis of activated Ala-AMP. The other activity is designated 'posttransfer' editing and involves deacylation of mischarged Ala-tRNA(Pro). The misacylated Cys-tRNA(Pro) is not edited by ProRS.</text>
</comment>
<protein>
    <recommendedName>
        <fullName evidence="10">Proline--tRNA ligase</fullName>
        <ecNumber evidence="10">6.1.1.15</ecNumber>
    </recommendedName>
    <alternativeName>
        <fullName evidence="10">Prolyl-tRNA synthetase</fullName>
        <shortName evidence="10">ProRS</shortName>
    </alternativeName>
</protein>